<dbReference type="GO" id="GO:0009423">
    <property type="term" value="P:chorismate biosynthetic process"/>
    <property type="evidence" value="ECO:0007669"/>
    <property type="project" value="TreeGrafter"/>
</dbReference>
<accession>A0A811R5S3</accession>
<evidence type="ECO:0000313" key="3">
    <source>
        <dbReference type="Proteomes" id="UP000604825"/>
    </source>
</evidence>
<dbReference type="OrthoDB" id="204377at2759"/>
<gene>
    <name evidence="2" type="ORF">NCGR_LOCUS48706</name>
</gene>
<dbReference type="InterPro" id="IPR022893">
    <property type="entry name" value="Shikimate_DH_fam"/>
</dbReference>
<proteinExistence type="predicted"/>
<dbReference type="PANTHER" id="PTHR21089">
    <property type="entry name" value="SHIKIMATE DEHYDROGENASE"/>
    <property type="match status" value="1"/>
</dbReference>
<dbReference type="PANTHER" id="PTHR21089:SF11">
    <property type="entry name" value="OS01G0375500 PROTEIN"/>
    <property type="match status" value="1"/>
</dbReference>
<dbReference type="Proteomes" id="UP000604825">
    <property type="component" value="Unassembled WGS sequence"/>
</dbReference>
<dbReference type="GO" id="GO:0019632">
    <property type="term" value="P:shikimate metabolic process"/>
    <property type="evidence" value="ECO:0007669"/>
    <property type="project" value="TreeGrafter"/>
</dbReference>
<name>A0A811R5S3_9POAL</name>
<evidence type="ECO:0000313" key="2">
    <source>
        <dbReference type="EMBL" id="CAD6265401.1"/>
    </source>
</evidence>
<organism evidence="2 3">
    <name type="scientific">Miscanthus lutarioriparius</name>
    <dbReference type="NCBI Taxonomy" id="422564"/>
    <lineage>
        <taxon>Eukaryota</taxon>
        <taxon>Viridiplantae</taxon>
        <taxon>Streptophyta</taxon>
        <taxon>Embryophyta</taxon>
        <taxon>Tracheophyta</taxon>
        <taxon>Spermatophyta</taxon>
        <taxon>Magnoliopsida</taxon>
        <taxon>Liliopsida</taxon>
        <taxon>Poales</taxon>
        <taxon>Poaceae</taxon>
        <taxon>PACMAD clade</taxon>
        <taxon>Panicoideae</taxon>
        <taxon>Andropogonodae</taxon>
        <taxon>Andropogoneae</taxon>
        <taxon>Saccharinae</taxon>
        <taxon>Miscanthus</taxon>
    </lineage>
</organism>
<evidence type="ECO:0000256" key="1">
    <source>
        <dbReference type="SAM" id="MobiDB-lite"/>
    </source>
</evidence>
<comment type="caution">
    <text evidence="2">The sequence shown here is derived from an EMBL/GenBank/DDBJ whole genome shotgun (WGS) entry which is preliminary data.</text>
</comment>
<feature type="region of interest" description="Disordered" evidence="1">
    <location>
        <begin position="124"/>
        <end position="143"/>
    </location>
</feature>
<dbReference type="SUPFAM" id="SSF53223">
    <property type="entry name" value="Aminoacid dehydrogenase-like, N-terminal domain"/>
    <property type="match status" value="1"/>
</dbReference>
<keyword evidence="3" id="KW-1185">Reference proteome</keyword>
<dbReference type="GO" id="GO:0004764">
    <property type="term" value="F:shikimate 3-dehydrogenase (NADP+) activity"/>
    <property type="evidence" value="ECO:0007669"/>
    <property type="project" value="InterPro"/>
</dbReference>
<reference evidence="2" key="1">
    <citation type="submission" date="2020-10" db="EMBL/GenBank/DDBJ databases">
        <authorList>
            <person name="Han B."/>
            <person name="Lu T."/>
            <person name="Zhao Q."/>
            <person name="Huang X."/>
            <person name="Zhao Y."/>
        </authorList>
    </citation>
    <scope>NUCLEOTIDE SEQUENCE</scope>
</reference>
<dbReference type="InterPro" id="IPR046346">
    <property type="entry name" value="Aminoacid_DH-like_N_sf"/>
</dbReference>
<sequence length="526" mass="56738">MVEAVAPDGVQASEEHAKHRQPLGASGGCGPPMRLLLTSFQSSAVQCCDEHDPVAKSIGAINTIIRRPDGKLVGYNTDYIGAISAIEDGIGGAGGAGKAIAYGAKEKGARVVIANRTYDRAASADAARGSRTARGPPDGRENNPQGAFALAATLLLRVDQGWGCSPGALVELEEDVHLAELVRNWDFSVDGGEDWVKERKKWELEEVASWSPIIGKHNKKNSSKMVVFHEKLVQDSPPFKSKPKELHSVIKIGSMFCLIVDSFPSVIGSSQPSQNDWTGFPAIPSCLKHHSNSTPKGILGAHHVNRDISVKRVFQNLKRDLLIRTKAFCAKRRFDLRHKWAPKPSKSSSVEKQLDKAAGASNAAIEWSLGPNAPSDPSSPSAHGTLTRCIPVESCSSPPLISADILAVQTIEGLVVPGEPDHIANTANQFTEHVREMQVSQPEEIQDQVSGVSYASLNSASSISQHFHIGAGQSTEVIVDSLNLEQNSMLVNQERAQEYNSQITNNLAIVPAKPLPQSTMTEYRRK</sequence>
<feature type="region of interest" description="Disordered" evidence="1">
    <location>
        <begin position="1"/>
        <end position="25"/>
    </location>
</feature>
<dbReference type="SUPFAM" id="SSF51735">
    <property type="entry name" value="NAD(P)-binding Rossmann-fold domains"/>
    <property type="match status" value="1"/>
</dbReference>
<feature type="compositionally biased region" description="Low complexity" evidence="1">
    <location>
        <begin position="124"/>
        <end position="135"/>
    </location>
</feature>
<dbReference type="Gene3D" id="3.40.50.720">
    <property type="entry name" value="NAD(P)-binding Rossmann-like Domain"/>
    <property type="match status" value="1"/>
</dbReference>
<dbReference type="AlphaFoldDB" id="A0A811R5S3"/>
<dbReference type="InterPro" id="IPR036291">
    <property type="entry name" value="NAD(P)-bd_dom_sf"/>
</dbReference>
<protein>
    <submittedName>
        <fullName evidence="2">Uncharacterized protein</fullName>
    </submittedName>
</protein>
<dbReference type="EMBL" id="CAJGYO010000013">
    <property type="protein sequence ID" value="CAD6265401.1"/>
    <property type="molecule type" value="Genomic_DNA"/>
</dbReference>
<dbReference type="Gene3D" id="3.40.50.10860">
    <property type="entry name" value="Leucine Dehydrogenase, chain A, domain 1"/>
    <property type="match status" value="1"/>
</dbReference>